<accession>F0RZH8</accession>
<gene>
    <name evidence="8" type="ordered locus">SpiBuddy_1705</name>
</gene>
<dbReference type="PRINTS" id="PR00959">
    <property type="entry name" value="MEVGALKINASE"/>
</dbReference>
<dbReference type="SUPFAM" id="SSF55060">
    <property type="entry name" value="GHMP Kinase, C-terminal domain"/>
    <property type="match status" value="1"/>
</dbReference>
<dbReference type="PANTHER" id="PTHR10457">
    <property type="entry name" value="MEVALONATE KINASE/GALACTOKINASE"/>
    <property type="match status" value="1"/>
</dbReference>
<sequence>MATKHAIEQGLLHEHYPALYGDTFDAADMDMRFVQLVEKHQRLFGHENPSLYSTAGRTELGGNHTDHNLGRVLAATINLDTIAAVTKREDLKVILTSEGYPSVEVDLANLAVQESEKNTTEALVRGIAAAFRKRGLTIGGWQANTTSRVLKGSGLSSSAAVEVLCGTIFNHLYNVDALTPVDLAIIGKFSENTYFGKPSGLMDQMACAYGGIIGIDFADEANPVIQPIQYSFSEQGYHLCIVDTGGNHADLTPSYASVPTEMRQVASFFGKHHLREVDQEAFTKALPELRKTLNNDRCILRAIHFFAENERVESMLKALKDNEINSYLEFVRQSGESSFCFLQNLYPSFFPEDQGLSLAIAMTKAMLGGTATVRVHGGGFAGTIQAYVPKADLERYVQGMEAVFGKKSVTTIAVRSKPACCIAD</sequence>
<evidence type="ECO:0000259" key="7">
    <source>
        <dbReference type="Pfam" id="PF10509"/>
    </source>
</evidence>
<evidence type="ECO:0000256" key="5">
    <source>
        <dbReference type="ARBA" id="ARBA00022840"/>
    </source>
</evidence>
<keyword evidence="5" id="KW-0067">ATP-binding</keyword>
<dbReference type="InterPro" id="IPR019539">
    <property type="entry name" value="GalKase_N"/>
</dbReference>
<dbReference type="InterPro" id="IPR006203">
    <property type="entry name" value="GHMP_knse_ATP-bd_CS"/>
</dbReference>
<keyword evidence="9" id="KW-1185">Reference proteome</keyword>
<dbReference type="SUPFAM" id="SSF54211">
    <property type="entry name" value="Ribosomal protein S5 domain 2-like"/>
    <property type="match status" value="1"/>
</dbReference>
<dbReference type="InterPro" id="IPR020568">
    <property type="entry name" value="Ribosomal_Su5_D2-typ_SF"/>
</dbReference>
<keyword evidence="2 8" id="KW-0808">Transferase</keyword>
<dbReference type="GO" id="GO:0006012">
    <property type="term" value="P:galactose metabolic process"/>
    <property type="evidence" value="ECO:0007669"/>
    <property type="project" value="InterPro"/>
</dbReference>
<dbReference type="Gene3D" id="3.30.70.890">
    <property type="entry name" value="GHMP kinase, C-terminal domain"/>
    <property type="match status" value="1"/>
</dbReference>
<dbReference type="STRING" id="158189.SpiBuddy_1705"/>
<dbReference type="InterPro" id="IPR006206">
    <property type="entry name" value="Mevalonate/galactokinase"/>
</dbReference>
<evidence type="ECO:0000259" key="6">
    <source>
        <dbReference type="Pfam" id="PF00288"/>
    </source>
</evidence>
<dbReference type="GO" id="GO:0004335">
    <property type="term" value="F:galactokinase activity"/>
    <property type="evidence" value="ECO:0007669"/>
    <property type="project" value="UniProtKB-EC"/>
</dbReference>
<evidence type="ECO:0000256" key="3">
    <source>
        <dbReference type="ARBA" id="ARBA00022741"/>
    </source>
</evidence>
<name>F0RZH8_SPHGB</name>
<organism evidence="8 9">
    <name type="scientific">Sphaerochaeta globosa (strain ATCC BAA-1886 / DSM 22777 / Buddy)</name>
    <name type="common">Spirochaeta sp. (strain Buddy)</name>
    <dbReference type="NCBI Taxonomy" id="158189"/>
    <lineage>
        <taxon>Bacteria</taxon>
        <taxon>Pseudomonadati</taxon>
        <taxon>Spirochaetota</taxon>
        <taxon>Spirochaetia</taxon>
        <taxon>Spirochaetales</taxon>
        <taxon>Sphaerochaetaceae</taxon>
        <taxon>Sphaerochaeta</taxon>
    </lineage>
</organism>
<reference evidence="9" key="1">
    <citation type="submission" date="2011-02" db="EMBL/GenBank/DDBJ databases">
        <title>Complete sequence of Spirochaeta sp. Buddy.</title>
        <authorList>
            <person name="Lucas S."/>
            <person name="Copeland A."/>
            <person name="Lapidus A."/>
            <person name="Cheng J.-F."/>
            <person name="Goodwin L."/>
            <person name="Pitluck S."/>
            <person name="Zeytun A."/>
            <person name="Detter J.C."/>
            <person name="Han C."/>
            <person name="Tapia R."/>
            <person name="Land M."/>
            <person name="Hauser L."/>
            <person name="Kyrpides N."/>
            <person name="Ivanova N."/>
            <person name="Mikhailova N."/>
            <person name="Pagani I."/>
            <person name="Ritalahti K.M."/>
            <person name="Loeffler F.E."/>
            <person name="Woyke T."/>
        </authorList>
    </citation>
    <scope>NUCLEOTIDE SEQUENCE [LARGE SCALE GENOMIC DNA]</scope>
    <source>
        <strain evidence="9">ATCC BAA-1886 / DSM 22777 / Buddy</strain>
    </source>
</reference>
<feature type="domain" description="GHMP kinase N-terminal" evidence="6">
    <location>
        <begin position="123"/>
        <end position="211"/>
    </location>
</feature>
<dbReference type="Proteomes" id="UP000008466">
    <property type="component" value="Chromosome"/>
</dbReference>
<dbReference type="Gene3D" id="3.30.230.10">
    <property type="match status" value="1"/>
</dbReference>
<dbReference type="EC" id="2.7.1.6" evidence="8"/>
<dbReference type="InterPro" id="IPR014721">
    <property type="entry name" value="Ribsml_uS5_D2-typ_fold_subgr"/>
</dbReference>
<dbReference type="KEGG" id="sbu:SpiBuddy_1705"/>
<feature type="domain" description="Galactokinase N-terminal" evidence="7">
    <location>
        <begin position="38"/>
        <end position="87"/>
    </location>
</feature>
<dbReference type="eggNOG" id="COG0153">
    <property type="taxonomic scope" value="Bacteria"/>
</dbReference>
<dbReference type="OrthoDB" id="250531at2"/>
<dbReference type="HOGENOM" id="CLU_017814_8_0_12"/>
<dbReference type="PROSITE" id="PS00627">
    <property type="entry name" value="GHMP_KINASES_ATP"/>
    <property type="match status" value="1"/>
</dbReference>
<dbReference type="InterPro" id="IPR006204">
    <property type="entry name" value="GHMP_kinase_N_dom"/>
</dbReference>
<dbReference type="AlphaFoldDB" id="F0RZH8"/>
<keyword evidence="4 8" id="KW-0418">Kinase</keyword>
<evidence type="ECO:0000313" key="8">
    <source>
        <dbReference type="EMBL" id="ADY13530.1"/>
    </source>
</evidence>
<dbReference type="InterPro" id="IPR000705">
    <property type="entry name" value="Galactokinase"/>
</dbReference>
<dbReference type="Pfam" id="PF10509">
    <property type="entry name" value="GalKase_gal_bdg"/>
    <property type="match status" value="1"/>
</dbReference>
<dbReference type="PIRSF" id="PIRSF000530">
    <property type="entry name" value="Galactokinase"/>
    <property type="match status" value="1"/>
</dbReference>
<dbReference type="PANTHER" id="PTHR10457:SF7">
    <property type="entry name" value="GALACTOKINASE-RELATED"/>
    <property type="match status" value="1"/>
</dbReference>
<dbReference type="GO" id="GO:0005524">
    <property type="term" value="F:ATP binding"/>
    <property type="evidence" value="ECO:0007669"/>
    <property type="project" value="UniProtKB-KW"/>
</dbReference>
<protein>
    <submittedName>
        <fullName evidence="8">Galactokinase</fullName>
        <ecNumber evidence="8">2.7.1.6</ecNumber>
    </submittedName>
</protein>
<dbReference type="InterPro" id="IPR036554">
    <property type="entry name" value="GHMP_kinase_C_sf"/>
</dbReference>
<dbReference type="Pfam" id="PF00288">
    <property type="entry name" value="GHMP_kinases_N"/>
    <property type="match status" value="1"/>
</dbReference>
<dbReference type="GO" id="GO:0005829">
    <property type="term" value="C:cytosol"/>
    <property type="evidence" value="ECO:0007669"/>
    <property type="project" value="TreeGrafter"/>
</dbReference>
<evidence type="ECO:0000256" key="1">
    <source>
        <dbReference type="ARBA" id="ARBA00006566"/>
    </source>
</evidence>
<dbReference type="RefSeq" id="WP_013607380.1">
    <property type="nucleotide sequence ID" value="NC_015152.1"/>
</dbReference>
<dbReference type="PRINTS" id="PR00473">
    <property type="entry name" value="GALCTOKINASE"/>
</dbReference>
<evidence type="ECO:0000256" key="4">
    <source>
        <dbReference type="ARBA" id="ARBA00022777"/>
    </source>
</evidence>
<keyword evidence="3" id="KW-0547">Nucleotide-binding</keyword>
<dbReference type="EMBL" id="CP002541">
    <property type="protein sequence ID" value="ADY13530.1"/>
    <property type="molecule type" value="Genomic_DNA"/>
</dbReference>
<comment type="similarity">
    <text evidence="1">Belongs to the GHMP kinase family. GalK subfamily.</text>
</comment>
<proteinExistence type="inferred from homology"/>
<evidence type="ECO:0000256" key="2">
    <source>
        <dbReference type="ARBA" id="ARBA00022679"/>
    </source>
</evidence>
<evidence type="ECO:0000313" key="9">
    <source>
        <dbReference type="Proteomes" id="UP000008466"/>
    </source>
</evidence>